<dbReference type="RefSeq" id="WP_353643361.1">
    <property type="nucleotide sequence ID" value="NZ_CP159253.1"/>
</dbReference>
<feature type="region of interest" description="Disordered" evidence="1">
    <location>
        <begin position="45"/>
        <end position="69"/>
    </location>
</feature>
<evidence type="ECO:0000256" key="1">
    <source>
        <dbReference type="SAM" id="MobiDB-lite"/>
    </source>
</evidence>
<proteinExistence type="predicted"/>
<feature type="region of interest" description="Disordered" evidence="1">
    <location>
        <begin position="1"/>
        <end position="33"/>
    </location>
</feature>
<reference evidence="2" key="1">
    <citation type="submission" date="2024-06" db="EMBL/GenBank/DDBJ databases">
        <title>Mesorhizobium karijinii sp. nov., a symbiont of the iconic Swainsona formosa from arid Australia.</title>
        <authorList>
            <person name="Hill Y.J."/>
            <person name="Watkin E.L.J."/>
            <person name="O'Hara G.W."/>
            <person name="Terpolilli J."/>
            <person name="Tye M.L."/>
            <person name="Kohlmeier M.G."/>
        </authorList>
    </citation>
    <scope>NUCLEOTIDE SEQUENCE</scope>
    <source>
        <strain evidence="2">WSM2240</strain>
    </source>
</reference>
<protein>
    <submittedName>
        <fullName evidence="2">Uncharacterized protein</fullName>
    </submittedName>
</protein>
<dbReference type="AlphaFoldDB" id="A0AAU8CR23"/>
<organism evidence="2">
    <name type="scientific">Mesorhizobium sp. WSM2240</name>
    <dbReference type="NCBI Taxonomy" id="3228851"/>
    <lineage>
        <taxon>Bacteria</taxon>
        <taxon>Pseudomonadati</taxon>
        <taxon>Pseudomonadota</taxon>
        <taxon>Alphaproteobacteria</taxon>
        <taxon>Hyphomicrobiales</taxon>
        <taxon>Phyllobacteriaceae</taxon>
        <taxon>Mesorhizobium</taxon>
    </lineage>
</organism>
<name>A0AAU8CR23_9HYPH</name>
<dbReference type="EMBL" id="CP159253">
    <property type="protein sequence ID" value="XCG49108.1"/>
    <property type="molecule type" value="Genomic_DNA"/>
</dbReference>
<accession>A0AAU8CR23</accession>
<sequence length="89" mass="9968">MARRTRPNDMPAKRRAAEAGKPAVDQPASDENALEKRIERLERRLEKSVRGNDGLGISRTDRGLDDSETEDALKRAVVRSNIKRGSRKA</sequence>
<gene>
    <name evidence="2" type="ORF">ABVK50_00225</name>
</gene>
<evidence type="ECO:0000313" key="2">
    <source>
        <dbReference type="EMBL" id="XCG49108.1"/>
    </source>
</evidence>